<comment type="caution">
    <text evidence="2">The sequence shown here is derived from an EMBL/GenBank/DDBJ whole genome shotgun (WGS) entry which is preliminary data.</text>
</comment>
<accession>A0A2N0VMB3</accession>
<sequence>MSEIQKETFLNLLEQIRTEVQSLKKKNKDLSRENLKLKSKLDEIQKDQNDIFSSISESERIAMRHKVDGLIEKLENHLGH</sequence>
<reference evidence="2 3" key="1">
    <citation type="submission" date="2017-11" db="EMBL/GenBank/DDBJ databases">
        <title>Rhodohalobacter 15182 sp. nov., isolated from a salt lake.</title>
        <authorList>
            <person name="Han S."/>
        </authorList>
    </citation>
    <scope>NUCLEOTIDE SEQUENCE [LARGE SCALE GENOMIC DNA]</scope>
    <source>
        <strain evidence="2 3">15182</strain>
    </source>
</reference>
<organism evidence="2 3">
    <name type="scientific">Rhodohalobacter barkolensis</name>
    <dbReference type="NCBI Taxonomy" id="2053187"/>
    <lineage>
        <taxon>Bacteria</taxon>
        <taxon>Pseudomonadati</taxon>
        <taxon>Balneolota</taxon>
        <taxon>Balneolia</taxon>
        <taxon>Balneolales</taxon>
        <taxon>Balneolaceae</taxon>
        <taxon>Rhodohalobacter</taxon>
    </lineage>
</organism>
<dbReference type="EMBL" id="PISP01000001">
    <property type="protein sequence ID" value="PKD45357.1"/>
    <property type="molecule type" value="Genomic_DNA"/>
</dbReference>
<dbReference type="Proteomes" id="UP000233398">
    <property type="component" value="Unassembled WGS sequence"/>
</dbReference>
<dbReference type="AlphaFoldDB" id="A0A2N0VMB3"/>
<proteinExistence type="predicted"/>
<name>A0A2N0VMB3_9BACT</name>
<dbReference type="OrthoDB" id="1525047at2"/>
<evidence type="ECO:0000313" key="2">
    <source>
        <dbReference type="EMBL" id="PKD45357.1"/>
    </source>
</evidence>
<protein>
    <recommendedName>
        <fullName evidence="4">Cell division protein ZapB</fullName>
    </recommendedName>
</protein>
<gene>
    <name evidence="2" type="ORF">CWD77_03625</name>
</gene>
<keyword evidence="3" id="KW-1185">Reference proteome</keyword>
<feature type="coiled-coil region" evidence="1">
    <location>
        <begin position="6"/>
        <end position="47"/>
    </location>
</feature>
<evidence type="ECO:0000313" key="3">
    <source>
        <dbReference type="Proteomes" id="UP000233398"/>
    </source>
</evidence>
<evidence type="ECO:0000256" key="1">
    <source>
        <dbReference type="SAM" id="Coils"/>
    </source>
</evidence>
<keyword evidence="1" id="KW-0175">Coiled coil</keyword>
<evidence type="ECO:0008006" key="4">
    <source>
        <dbReference type="Google" id="ProtNLM"/>
    </source>
</evidence>